<accession>A0A1Y6H3L5</accession>
<reference evidence="2 4" key="2">
    <citation type="submission" date="2017-05" db="EMBL/GenBank/DDBJ databases">
        <authorList>
            <person name="Blom J."/>
        </authorList>
    </citation>
    <scope>NUCLEOTIDE SEQUENCE [LARGE SCALE GENOMIC DNA]</scope>
    <source>
        <strain evidence="2">PD885</strain>
    </source>
</reference>
<reference evidence="3 5" key="1">
    <citation type="submission" date="2017-05" db="EMBL/GenBank/DDBJ databases">
        <authorList>
            <person name="Song R."/>
            <person name="Chenine A.L."/>
            <person name="Ruprecht R.M."/>
        </authorList>
    </citation>
    <scope>NUCLEOTIDE SEQUENCE [LARGE SCALE GENOMIC DNA]</scope>
    <source>
        <strain evidence="3">PD5205</strain>
    </source>
</reference>
<proteinExistence type="predicted"/>
<protein>
    <recommendedName>
        <fullName evidence="1">Histidine kinase/HSP90-like ATPase domain-containing protein</fullName>
    </recommendedName>
</protein>
<dbReference type="Proteomes" id="UP000195953">
    <property type="component" value="Chromosome 1"/>
</dbReference>
<dbReference type="STRING" id="48664.BER92_15245"/>
<gene>
    <name evidence="3" type="ORF">PD5205_03139</name>
    <name evidence="2" type="ORF">PD885_00856</name>
</gene>
<dbReference type="Pfam" id="PF02518">
    <property type="entry name" value="HATPase_c"/>
    <property type="match status" value="1"/>
</dbReference>
<dbReference type="SUPFAM" id="SSF55874">
    <property type="entry name" value="ATPase domain of HSP90 chaperone/DNA topoisomerase II/histidine kinase"/>
    <property type="match status" value="1"/>
</dbReference>
<dbReference type="AlphaFoldDB" id="A0A1Y6H3L5"/>
<dbReference type="InterPro" id="IPR003594">
    <property type="entry name" value="HATPase_dom"/>
</dbReference>
<evidence type="ECO:0000313" key="2">
    <source>
        <dbReference type="EMBL" id="SMQ98115.1"/>
    </source>
</evidence>
<evidence type="ECO:0000313" key="3">
    <source>
        <dbReference type="EMBL" id="SMR04421.1"/>
    </source>
</evidence>
<name>A0A1Y6H3L5_9XANT</name>
<dbReference type="EMBL" id="LT853885">
    <property type="protein sequence ID" value="SMR04421.1"/>
    <property type="molecule type" value="Genomic_DNA"/>
</dbReference>
<keyword evidence="4" id="KW-1185">Reference proteome</keyword>
<dbReference type="Proteomes" id="UP000195877">
    <property type="component" value="Chromosome 1"/>
</dbReference>
<feature type="domain" description="Histidine kinase/HSP90-like ATPase" evidence="1">
    <location>
        <begin position="169"/>
        <end position="309"/>
    </location>
</feature>
<evidence type="ECO:0000259" key="1">
    <source>
        <dbReference type="Pfam" id="PF02518"/>
    </source>
</evidence>
<dbReference type="Gene3D" id="3.30.565.10">
    <property type="entry name" value="Histidine kinase-like ATPase, C-terminal domain"/>
    <property type="match status" value="1"/>
</dbReference>
<dbReference type="InterPro" id="IPR036890">
    <property type="entry name" value="HATPase_C_sf"/>
</dbReference>
<evidence type="ECO:0000313" key="5">
    <source>
        <dbReference type="Proteomes" id="UP000195953"/>
    </source>
</evidence>
<evidence type="ECO:0000313" key="4">
    <source>
        <dbReference type="Proteomes" id="UP000195877"/>
    </source>
</evidence>
<dbReference type="EMBL" id="LT853882">
    <property type="protein sequence ID" value="SMQ98115.1"/>
    <property type="molecule type" value="Genomic_DNA"/>
</dbReference>
<sequence>MARRTRRAYVLGRRREEHRQPDFTIDEGIAIVAPVEFALENHNHDLVVYFLQQLCKAAISFQQSGQALVIDFRRTTLMVASATLLFFSELQRLRSIYPGLGLRCIPPKDPAVAEVLQHLKIFQLLGYESSVVPSRPDVISWRVASSSMVDGVQVGSLIETYRSLGSERAKHLFRGVSEAMGNAVNHAYIAPRGDGLPAPPADKWWMFCRQDEDNLVVAVCDLGIGIPKSLPMLYPEEAFVRLLDFGTRGRIRSDAWMIEAAMQIERTRTSARGRGKGLGDTRRLVDEVPGGRLVILSNRGQLQYRGGAYERKNYEQSIKGTVVLWVVPLNGGGHGESN</sequence>
<dbReference type="eggNOG" id="ENOG5033DZB">
    <property type="taxonomic scope" value="Bacteria"/>
</dbReference>
<organism evidence="3 5">
    <name type="scientific">Xanthomonas fragariae</name>
    <dbReference type="NCBI Taxonomy" id="48664"/>
    <lineage>
        <taxon>Bacteria</taxon>
        <taxon>Pseudomonadati</taxon>
        <taxon>Pseudomonadota</taxon>
        <taxon>Gammaproteobacteria</taxon>
        <taxon>Lysobacterales</taxon>
        <taxon>Lysobacteraceae</taxon>
        <taxon>Xanthomonas</taxon>
    </lineage>
</organism>